<dbReference type="PANTHER" id="PTHR43867">
    <property type="entry name" value="CELLULOSE SYNTHASE CATALYTIC SUBUNIT A [UDP-FORMING]"/>
    <property type="match status" value="1"/>
</dbReference>
<dbReference type="InterPro" id="IPR029044">
    <property type="entry name" value="Nucleotide-diphossugar_trans"/>
</dbReference>
<sequence length="640" mass="72169">MTAPLPIGQALLQRGLIDQQQLDDALERQRTEGGTLGHQLTLAGAVRRLELYDTLAEAWDAPRIDLIASPPDPDLLHQVAYGDLLREGWVPHRRDGDTLWVAIATPPDDELRAAVGARFPGAEPRFVTTTDWDIWHAVEQANRQDLLFESQDKLAEESPLHSARDGLTPWQLRTPLILLAVMMVGFVFAPKHSFALVITLANVVFLTAILFKSVAALRAPLRHRRIQRDELLEMEERARRGLSPRWRTRASDADLPIYTVLMPVYREANIVEKLIANIGSLDYPKSKLDVLLLMEADDHETIEVAKAMRPPEYIRLVIVPPGHPQTKPRACNYGLSFARGKYVVIYDAEDRPERLQLRKAVAAFERDEFEREQLGYDQHPLACVQASLHYFNADYNVLTRMFAVEYAHWFEAMLPGMDDSSIPLPLGGTSNHFHTERLRELGAWDPFNVTEDADLGLRASVMGYRVTVIESTTGEEACAQTAAWIRQRTRWIKGYIVTAAVNTRNPVQFARDVRWRGVVGMLGLILATPLAFLVYPISLGFSLATYVGVQVIGLDLPSWVVASSVITMVFGNLLMISTAAVAATWRYNWRIGVFAIFSPVYWLLHSFAAWRAAYQVIGDPHRWEKTPHGLTEDYESDAHL</sequence>
<evidence type="ECO:0000256" key="5">
    <source>
        <dbReference type="ARBA" id="ARBA00022989"/>
    </source>
</evidence>
<dbReference type="EMBL" id="BAAALG010000011">
    <property type="protein sequence ID" value="GAA1106487.1"/>
    <property type="molecule type" value="Genomic_DNA"/>
</dbReference>
<dbReference type="Proteomes" id="UP001501581">
    <property type="component" value="Unassembled WGS sequence"/>
</dbReference>
<accession>A0ABP4EI80</accession>
<evidence type="ECO:0000256" key="2">
    <source>
        <dbReference type="ARBA" id="ARBA00022676"/>
    </source>
</evidence>
<dbReference type="SUPFAM" id="SSF160246">
    <property type="entry name" value="EspE N-terminal domain-like"/>
    <property type="match status" value="1"/>
</dbReference>
<keyword evidence="10" id="KW-1185">Reference proteome</keyword>
<feature type="transmembrane region" description="Helical" evidence="7">
    <location>
        <begin position="170"/>
        <end position="188"/>
    </location>
</feature>
<feature type="transmembrane region" description="Helical" evidence="7">
    <location>
        <begin position="518"/>
        <end position="544"/>
    </location>
</feature>
<dbReference type="SUPFAM" id="SSF53448">
    <property type="entry name" value="Nucleotide-diphospho-sugar transferases"/>
    <property type="match status" value="1"/>
</dbReference>
<comment type="caution">
    <text evidence="9">The sequence shown here is derived from an EMBL/GenBank/DDBJ whole genome shotgun (WGS) entry which is preliminary data.</text>
</comment>
<feature type="domain" description="Type II secretion system protein GspE N-terminal" evidence="8">
    <location>
        <begin position="60"/>
        <end position="143"/>
    </location>
</feature>
<dbReference type="InterPro" id="IPR050321">
    <property type="entry name" value="Glycosyltr_2/OpgH_subfam"/>
</dbReference>
<feature type="transmembrane region" description="Helical" evidence="7">
    <location>
        <begin position="587"/>
        <end position="604"/>
    </location>
</feature>
<organism evidence="9 10">
    <name type="scientific">Nocardioides dubius</name>
    <dbReference type="NCBI Taxonomy" id="317019"/>
    <lineage>
        <taxon>Bacteria</taxon>
        <taxon>Bacillati</taxon>
        <taxon>Actinomycetota</taxon>
        <taxon>Actinomycetes</taxon>
        <taxon>Propionibacteriales</taxon>
        <taxon>Nocardioidaceae</taxon>
        <taxon>Nocardioides</taxon>
    </lineage>
</organism>
<proteinExistence type="predicted"/>
<keyword evidence="3" id="KW-0808">Transferase</keyword>
<name>A0ABP4EI80_9ACTN</name>
<reference evidence="10" key="1">
    <citation type="journal article" date="2019" name="Int. J. Syst. Evol. Microbiol.">
        <title>The Global Catalogue of Microorganisms (GCM) 10K type strain sequencing project: providing services to taxonomists for standard genome sequencing and annotation.</title>
        <authorList>
            <consortium name="The Broad Institute Genomics Platform"/>
            <consortium name="The Broad Institute Genome Sequencing Center for Infectious Disease"/>
            <person name="Wu L."/>
            <person name="Ma J."/>
        </authorList>
    </citation>
    <scope>NUCLEOTIDE SEQUENCE [LARGE SCALE GENOMIC DNA]</scope>
    <source>
        <strain evidence="10">JCM 13008</strain>
    </source>
</reference>
<dbReference type="CDD" id="cd06427">
    <property type="entry name" value="CESA_like_2"/>
    <property type="match status" value="1"/>
</dbReference>
<dbReference type="Pfam" id="PF13641">
    <property type="entry name" value="Glyco_tranf_2_3"/>
    <property type="match status" value="1"/>
</dbReference>
<dbReference type="Pfam" id="PF05157">
    <property type="entry name" value="MshEN"/>
    <property type="match status" value="1"/>
</dbReference>
<evidence type="ECO:0000256" key="6">
    <source>
        <dbReference type="ARBA" id="ARBA00023136"/>
    </source>
</evidence>
<dbReference type="PANTHER" id="PTHR43867:SF2">
    <property type="entry name" value="CELLULOSE SYNTHASE CATALYTIC SUBUNIT A [UDP-FORMING]"/>
    <property type="match status" value="1"/>
</dbReference>
<feature type="transmembrane region" description="Helical" evidence="7">
    <location>
        <begin position="194"/>
        <end position="217"/>
    </location>
</feature>
<feature type="transmembrane region" description="Helical" evidence="7">
    <location>
        <begin position="556"/>
        <end position="575"/>
    </location>
</feature>
<comment type="subcellular location">
    <subcellularLocation>
        <location evidence="1">Membrane</location>
        <topology evidence="1">Multi-pass membrane protein</topology>
    </subcellularLocation>
</comment>
<protein>
    <submittedName>
        <fullName evidence="9">Glycosyltransferase</fullName>
    </submittedName>
</protein>
<keyword evidence="5 7" id="KW-1133">Transmembrane helix</keyword>
<keyword evidence="6 7" id="KW-0472">Membrane</keyword>
<dbReference type="InterPro" id="IPR007831">
    <property type="entry name" value="T2SS_GspE_N"/>
</dbReference>
<evidence type="ECO:0000256" key="4">
    <source>
        <dbReference type="ARBA" id="ARBA00022692"/>
    </source>
</evidence>
<keyword evidence="4 7" id="KW-0812">Transmembrane</keyword>
<dbReference type="InterPro" id="IPR037257">
    <property type="entry name" value="T2SS_E_N_sf"/>
</dbReference>
<evidence type="ECO:0000256" key="1">
    <source>
        <dbReference type="ARBA" id="ARBA00004141"/>
    </source>
</evidence>
<evidence type="ECO:0000313" key="10">
    <source>
        <dbReference type="Proteomes" id="UP001501581"/>
    </source>
</evidence>
<evidence type="ECO:0000313" key="9">
    <source>
        <dbReference type="EMBL" id="GAA1106487.1"/>
    </source>
</evidence>
<keyword evidence="2" id="KW-0328">Glycosyltransferase</keyword>
<evidence type="ECO:0000256" key="7">
    <source>
        <dbReference type="SAM" id="Phobius"/>
    </source>
</evidence>
<dbReference type="RefSeq" id="WP_343995399.1">
    <property type="nucleotide sequence ID" value="NZ_BAAALG010000011.1"/>
</dbReference>
<gene>
    <name evidence="9" type="ORF">GCM10009668_27760</name>
</gene>
<evidence type="ECO:0000256" key="3">
    <source>
        <dbReference type="ARBA" id="ARBA00022679"/>
    </source>
</evidence>
<evidence type="ECO:0000259" key="8">
    <source>
        <dbReference type="Pfam" id="PF05157"/>
    </source>
</evidence>
<dbReference type="Gene3D" id="3.90.550.10">
    <property type="entry name" value="Spore Coat Polysaccharide Biosynthesis Protein SpsA, Chain A"/>
    <property type="match status" value="1"/>
</dbReference>